<dbReference type="InterPro" id="IPR037026">
    <property type="entry name" value="Vgr_OB-fold_dom_sf"/>
</dbReference>
<name>A0A0U5EZQ3_9PROT</name>
<dbReference type="Proteomes" id="UP000068250">
    <property type="component" value="Chromosome I"/>
</dbReference>
<sequence length="218" mass="22681">MPDRLLQNKLIGSLQAEDGASAFNATNAAIRRVLAMLGATALVQVRAVRASGLNPVGTVDVQPMVHQQDGAGRTVPHGLIHNVPYLRLQGGRRALICDPAVGDIGAIIVCGRDIASVKATRQPGAPGSFRQHDYADSLYIGGFLNGIPQEYAGWVGEDFVLNTTGRFIVNATQCQINCAVQVQGAVSAGGDVQAGQISLQTHTHAGVQPGSGQTGVPQ</sequence>
<gene>
    <name evidence="1" type="ORF">AGA_79</name>
</gene>
<dbReference type="InterPro" id="IPR044033">
    <property type="entry name" value="GpV-like_apex"/>
</dbReference>
<dbReference type="AlphaFoldDB" id="A0A0U5EZQ3"/>
<dbReference type="Pfam" id="PF18946">
    <property type="entry name" value="Apex"/>
    <property type="match status" value="1"/>
</dbReference>
<reference evidence="2" key="1">
    <citation type="submission" date="2014-09" db="EMBL/GenBank/DDBJ databases">
        <authorList>
            <person name="Illeghems K.G."/>
        </authorList>
    </citation>
    <scope>NUCLEOTIDE SEQUENCE [LARGE SCALE GENOMIC DNA]</scope>
    <source>
        <strain evidence="2">LMG 23848T</strain>
    </source>
</reference>
<dbReference type="Gene3D" id="2.40.50.230">
    <property type="entry name" value="Gp5 N-terminal domain"/>
    <property type="match status" value="1"/>
</dbReference>
<dbReference type="STRING" id="431306.AGA_79"/>
<evidence type="ECO:0000313" key="2">
    <source>
        <dbReference type="Proteomes" id="UP000068250"/>
    </source>
</evidence>
<accession>A0A0U5EZQ3</accession>
<protein>
    <submittedName>
        <fullName evidence="1">Burkholderia phage Bcep781 gp36</fullName>
    </submittedName>
</protein>
<dbReference type="EMBL" id="LN609302">
    <property type="protein sequence ID" value="CEF53198.1"/>
    <property type="molecule type" value="Genomic_DNA"/>
</dbReference>
<proteinExistence type="predicted"/>
<evidence type="ECO:0000313" key="1">
    <source>
        <dbReference type="EMBL" id="CEF53198.1"/>
    </source>
</evidence>
<dbReference type="PATRIC" id="fig|431306.5.peg.14"/>
<organism evidence="1 2">
    <name type="scientific">Acetobacter ghanensis</name>
    <dbReference type="NCBI Taxonomy" id="431306"/>
    <lineage>
        <taxon>Bacteria</taxon>
        <taxon>Pseudomonadati</taxon>
        <taxon>Pseudomonadota</taxon>
        <taxon>Alphaproteobacteria</taxon>
        <taxon>Acetobacterales</taxon>
        <taxon>Acetobacteraceae</taxon>
        <taxon>Acetobacter</taxon>
    </lineage>
</organism>